<dbReference type="InterPro" id="IPR006917">
    <property type="entry name" value="SOUL_heme-bd"/>
</dbReference>
<gene>
    <name evidence="7" type="ORF">SKAU_G00380210</name>
</gene>
<dbReference type="OrthoDB" id="6424451at2759"/>
<evidence type="ECO:0000256" key="3">
    <source>
        <dbReference type="ARBA" id="ARBA00011245"/>
    </source>
</evidence>
<comment type="caution">
    <text evidence="7">The sequence shown here is derived from an EMBL/GenBank/DDBJ whole genome shotgun (WGS) entry which is preliminary data.</text>
</comment>
<sequence>MTIHLMEHTRALIRVLSCAAINTTKCTAIRSCAPCVYDEGPRATLRTDRLFHKQRVRQILKLLRVLTRRTWNLVSDSRTEGSPPMDNSSKMACMVWLMVLLPMMAAEASVGPSNSSSFCTETEECLLFDLVCKTKQYEVRHYGAARWASTDSEALFMEVGATVAFRRLFKYITGANEEGVMVNMTAPILIKIPEETRKWKATVYTLSFLLPSAYQESPPKPTNEKVYFSDMPDMTVYVRSYGGWILSVTSGLQSHLLRKDLNAVEASYNSTYNYAVGYDSPMKLLHRHNEEIPHRLRGNSWRRTSNCCSTPPVCPSVFIKTYLALFSLVPVMVSFAVS</sequence>
<evidence type="ECO:0000256" key="6">
    <source>
        <dbReference type="ARBA" id="ARBA00040755"/>
    </source>
</evidence>
<evidence type="ECO:0000256" key="1">
    <source>
        <dbReference type="ARBA" id="ARBA00004496"/>
    </source>
</evidence>
<evidence type="ECO:0000313" key="7">
    <source>
        <dbReference type="EMBL" id="KAJ8336801.1"/>
    </source>
</evidence>
<evidence type="ECO:0000256" key="4">
    <source>
        <dbReference type="ARBA" id="ARBA00022490"/>
    </source>
</evidence>
<comment type="similarity">
    <text evidence="2">Belongs to the HEBP family.</text>
</comment>
<dbReference type="FunFam" id="3.20.80.10:FF:000003">
    <property type="entry name" value="Heme-binding protein 1"/>
    <property type="match status" value="1"/>
</dbReference>
<keyword evidence="4" id="KW-0963">Cytoplasm</keyword>
<comment type="subunit">
    <text evidence="3">Monomer.</text>
</comment>
<organism evidence="7 8">
    <name type="scientific">Synaphobranchus kaupii</name>
    <name type="common">Kaup's arrowtooth eel</name>
    <dbReference type="NCBI Taxonomy" id="118154"/>
    <lineage>
        <taxon>Eukaryota</taxon>
        <taxon>Metazoa</taxon>
        <taxon>Chordata</taxon>
        <taxon>Craniata</taxon>
        <taxon>Vertebrata</taxon>
        <taxon>Euteleostomi</taxon>
        <taxon>Actinopterygii</taxon>
        <taxon>Neopterygii</taxon>
        <taxon>Teleostei</taxon>
        <taxon>Anguilliformes</taxon>
        <taxon>Synaphobranchidae</taxon>
        <taxon>Synaphobranchus</taxon>
    </lineage>
</organism>
<dbReference type="AlphaFoldDB" id="A0A9Q1EDH6"/>
<name>A0A9Q1EDH6_SYNKA</name>
<proteinExistence type="inferred from homology"/>
<accession>A0A9Q1EDH6</accession>
<protein>
    <recommendedName>
        <fullName evidence="6">Heme-binding protein 1</fullName>
    </recommendedName>
</protein>
<dbReference type="GO" id="GO:0005737">
    <property type="term" value="C:cytoplasm"/>
    <property type="evidence" value="ECO:0007669"/>
    <property type="project" value="UniProtKB-SubCell"/>
</dbReference>
<dbReference type="SUPFAM" id="SSF55136">
    <property type="entry name" value="Probable bacterial effector-binding domain"/>
    <property type="match status" value="1"/>
</dbReference>
<dbReference type="PANTHER" id="PTHR11220:SF1">
    <property type="entry name" value="HEME-BINDING PROTEIN 2"/>
    <property type="match status" value="1"/>
</dbReference>
<dbReference type="EMBL" id="JAINUF010000019">
    <property type="protein sequence ID" value="KAJ8336801.1"/>
    <property type="molecule type" value="Genomic_DNA"/>
</dbReference>
<comment type="function">
    <text evidence="5">May bind free porphyrinogens that may be present in the cell and thus facilitate removal of these potentially toxic compound. Binds with a high affinity to one molecule of heme or porphyrins. It binds metalloporphyrins, free porphyrins and N-methylprotoporphyrin with similar affinities.</text>
</comment>
<dbReference type="Pfam" id="PF04832">
    <property type="entry name" value="SOUL"/>
    <property type="match status" value="1"/>
</dbReference>
<dbReference type="Gene3D" id="3.20.80.10">
    <property type="entry name" value="Regulatory factor, effector binding domain"/>
    <property type="match status" value="1"/>
</dbReference>
<evidence type="ECO:0000313" key="8">
    <source>
        <dbReference type="Proteomes" id="UP001152622"/>
    </source>
</evidence>
<evidence type="ECO:0000256" key="2">
    <source>
        <dbReference type="ARBA" id="ARBA00009817"/>
    </source>
</evidence>
<keyword evidence="8" id="KW-1185">Reference proteome</keyword>
<evidence type="ECO:0000256" key="5">
    <source>
        <dbReference type="ARBA" id="ARBA00037673"/>
    </source>
</evidence>
<dbReference type="Proteomes" id="UP001152622">
    <property type="component" value="Chromosome 19"/>
</dbReference>
<dbReference type="PANTHER" id="PTHR11220">
    <property type="entry name" value="HEME-BINDING PROTEIN-RELATED"/>
    <property type="match status" value="1"/>
</dbReference>
<reference evidence="7" key="1">
    <citation type="journal article" date="2023" name="Science">
        <title>Genome structures resolve the early diversification of teleost fishes.</title>
        <authorList>
            <person name="Parey E."/>
            <person name="Louis A."/>
            <person name="Montfort J."/>
            <person name="Bouchez O."/>
            <person name="Roques C."/>
            <person name="Iampietro C."/>
            <person name="Lluch J."/>
            <person name="Castinel A."/>
            <person name="Donnadieu C."/>
            <person name="Desvignes T."/>
            <person name="Floi Bucao C."/>
            <person name="Jouanno E."/>
            <person name="Wen M."/>
            <person name="Mejri S."/>
            <person name="Dirks R."/>
            <person name="Jansen H."/>
            <person name="Henkel C."/>
            <person name="Chen W.J."/>
            <person name="Zahm M."/>
            <person name="Cabau C."/>
            <person name="Klopp C."/>
            <person name="Thompson A.W."/>
            <person name="Robinson-Rechavi M."/>
            <person name="Braasch I."/>
            <person name="Lecointre G."/>
            <person name="Bobe J."/>
            <person name="Postlethwait J.H."/>
            <person name="Berthelot C."/>
            <person name="Roest Crollius H."/>
            <person name="Guiguen Y."/>
        </authorList>
    </citation>
    <scope>NUCLEOTIDE SEQUENCE</scope>
    <source>
        <strain evidence="7">WJC10195</strain>
    </source>
</reference>
<comment type="subcellular location">
    <subcellularLocation>
        <location evidence="1">Cytoplasm</location>
    </subcellularLocation>
</comment>
<dbReference type="GO" id="GO:0020037">
    <property type="term" value="F:heme binding"/>
    <property type="evidence" value="ECO:0007669"/>
    <property type="project" value="TreeGrafter"/>
</dbReference>
<dbReference type="InterPro" id="IPR011256">
    <property type="entry name" value="Reg_factor_effector_dom_sf"/>
</dbReference>